<dbReference type="InterPro" id="IPR002491">
    <property type="entry name" value="ABC_transptr_periplasmic_BD"/>
</dbReference>
<dbReference type="InterPro" id="IPR050902">
    <property type="entry name" value="ABC_Transporter_SBP"/>
</dbReference>
<gene>
    <name evidence="4" type="ORF">FFZ77_20495</name>
</gene>
<dbReference type="Proteomes" id="UP000460558">
    <property type="component" value="Unassembled WGS sequence"/>
</dbReference>
<evidence type="ECO:0000256" key="1">
    <source>
        <dbReference type="ARBA" id="ARBA00008814"/>
    </source>
</evidence>
<sequence length="326" mass="35584">MPRRRSTHRALIAAALLLPLAGCGTDDDPSGKQAAALPGASFPYTVDNCGVKTTYQKPPERAVTMNQHVTEIMLALGLEKSLVGTAYLDDRVLPRYQKAYDTVPVVAKEYPSREKLLAADPDFVYGGYASAFDAKDGRTRAELKKSGIDTRLNGENCTKGRTTLDDVYREIEETGRTFGVGDRAEKWVAKARTRVAETERELKGRAPRSVFVYDSGDKTAFTVGGRGIGNELITRAGGRNVFADVDKAFGDATWEQVVARDPEVVVILDYGATSVEQKKRRLLNDPVLRDVPAIKNKRFAVLPLSEMVVGVRAPDAVAKLAPQLAQ</sequence>
<protein>
    <submittedName>
        <fullName evidence="4">ABC transporter substrate-binding protein</fullName>
    </submittedName>
</protein>
<reference evidence="4 5" key="1">
    <citation type="submission" date="2019-06" db="EMBL/GenBank/DDBJ databases">
        <title>Comparative genomics and metabolomics analyses of clavulanic acid producing Streptomyces species provides insight into specialized metabolism and evolution of beta-lactam biosynthetic gene clusters.</title>
        <authorList>
            <person name="Moore M.A."/>
            <person name="Cruz-Morales P."/>
            <person name="Barona Gomez F."/>
            <person name="Kapil T."/>
        </authorList>
    </citation>
    <scope>NUCLEOTIDE SEQUENCE [LARGE SCALE GENOMIC DNA]</scope>
    <source>
        <strain evidence="4 5">T-272</strain>
    </source>
</reference>
<evidence type="ECO:0000313" key="5">
    <source>
        <dbReference type="Proteomes" id="UP000460558"/>
    </source>
</evidence>
<dbReference type="SUPFAM" id="SSF53807">
    <property type="entry name" value="Helical backbone' metal receptor"/>
    <property type="match status" value="1"/>
</dbReference>
<keyword evidence="2" id="KW-0732">Signal</keyword>
<keyword evidence="5" id="KW-1185">Reference proteome</keyword>
<dbReference type="Gene3D" id="3.40.50.1980">
    <property type="entry name" value="Nitrogenase molybdenum iron protein domain"/>
    <property type="match status" value="2"/>
</dbReference>
<name>A0ABW9NX79_9ACTN</name>
<dbReference type="PANTHER" id="PTHR30535:SF7">
    <property type="entry name" value="IRON(III) DICITRATE-BINDING PROTEIN"/>
    <property type="match status" value="1"/>
</dbReference>
<proteinExistence type="inferred from homology"/>
<comment type="similarity">
    <text evidence="1">Belongs to the bacterial solute-binding protein 8 family.</text>
</comment>
<accession>A0ABW9NX79</accession>
<evidence type="ECO:0000259" key="3">
    <source>
        <dbReference type="PROSITE" id="PS50983"/>
    </source>
</evidence>
<dbReference type="PROSITE" id="PS50983">
    <property type="entry name" value="FE_B12_PBP"/>
    <property type="match status" value="1"/>
</dbReference>
<feature type="domain" description="Fe/B12 periplasmic-binding" evidence="3">
    <location>
        <begin position="61"/>
        <end position="326"/>
    </location>
</feature>
<evidence type="ECO:0000256" key="2">
    <source>
        <dbReference type="SAM" id="SignalP"/>
    </source>
</evidence>
<dbReference type="PANTHER" id="PTHR30535">
    <property type="entry name" value="VITAMIN B12-BINDING PROTEIN"/>
    <property type="match status" value="1"/>
</dbReference>
<dbReference type="EMBL" id="VDEQ01000225">
    <property type="protein sequence ID" value="MQS37922.1"/>
    <property type="molecule type" value="Genomic_DNA"/>
</dbReference>
<comment type="caution">
    <text evidence="4">The sequence shown here is derived from an EMBL/GenBank/DDBJ whole genome shotgun (WGS) entry which is preliminary data.</text>
</comment>
<evidence type="ECO:0000313" key="4">
    <source>
        <dbReference type="EMBL" id="MQS37922.1"/>
    </source>
</evidence>
<dbReference type="CDD" id="cd01148">
    <property type="entry name" value="TroA_a"/>
    <property type="match status" value="1"/>
</dbReference>
<dbReference type="Pfam" id="PF01497">
    <property type="entry name" value="Peripla_BP_2"/>
    <property type="match status" value="1"/>
</dbReference>
<dbReference type="RefSeq" id="WP_153485051.1">
    <property type="nucleotide sequence ID" value="NZ_VDEQ01000225.1"/>
</dbReference>
<feature type="signal peptide" evidence="2">
    <location>
        <begin position="1"/>
        <end position="24"/>
    </location>
</feature>
<organism evidence="4 5">
    <name type="scientific">Streptomyces katsurahamanus</name>
    <dbReference type="NCBI Taxonomy" id="2577098"/>
    <lineage>
        <taxon>Bacteria</taxon>
        <taxon>Bacillati</taxon>
        <taxon>Actinomycetota</taxon>
        <taxon>Actinomycetes</taxon>
        <taxon>Kitasatosporales</taxon>
        <taxon>Streptomycetaceae</taxon>
        <taxon>Streptomyces</taxon>
    </lineage>
</organism>
<feature type="chain" id="PRO_5047150135" evidence="2">
    <location>
        <begin position="25"/>
        <end position="326"/>
    </location>
</feature>